<evidence type="ECO:0000313" key="5">
    <source>
        <dbReference type="Proteomes" id="UP000095042"/>
    </source>
</evidence>
<evidence type="ECO:0008006" key="6">
    <source>
        <dbReference type="Google" id="ProtNLM"/>
    </source>
</evidence>
<dbReference type="PANTHER" id="PTHR43630:SF1">
    <property type="entry name" value="POLY-BETA-1,6-N-ACETYL-D-GLUCOSAMINE SYNTHASE"/>
    <property type="match status" value="1"/>
</dbReference>
<dbReference type="InterPro" id="IPR029044">
    <property type="entry name" value="Nucleotide-diphossugar_trans"/>
</dbReference>
<dbReference type="CDD" id="cd06423">
    <property type="entry name" value="CESA_like"/>
    <property type="match status" value="1"/>
</dbReference>
<dbReference type="Proteomes" id="UP000095042">
    <property type="component" value="Unassembled WGS sequence"/>
</dbReference>
<dbReference type="SUPFAM" id="SSF53448">
    <property type="entry name" value="Nucleotide-diphospho-sugar transferases"/>
    <property type="match status" value="1"/>
</dbReference>
<organism evidence="4 5">
    <name type="scientific">Methyloceanibacter marginalis</name>
    <dbReference type="NCBI Taxonomy" id="1774971"/>
    <lineage>
        <taxon>Bacteria</taxon>
        <taxon>Pseudomonadati</taxon>
        <taxon>Pseudomonadota</taxon>
        <taxon>Alphaproteobacteria</taxon>
        <taxon>Hyphomicrobiales</taxon>
        <taxon>Hyphomicrobiaceae</taxon>
        <taxon>Methyloceanibacter</taxon>
    </lineage>
</organism>
<dbReference type="PANTHER" id="PTHR43630">
    <property type="entry name" value="POLY-BETA-1,6-N-ACETYL-D-GLUCOSAMINE SYNTHASE"/>
    <property type="match status" value="1"/>
</dbReference>
<dbReference type="AlphaFoldDB" id="A0A1E3W7P5"/>
<evidence type="ECO:0000313" key="4">
    <source>
        <dbReference type="EMBL" id="ODS01855.1"/>
    </source>
</evidence>
<dbReference type="Gene3D" id="3.90.550.10">
    <property type="entry name" value="Spore Coat Polysaccharide Biosynthesis Protein SpsA, Chain A"/>
    <property type="match status" value="1"/>
</dbReference>
<dbReference type="EMBL" id="LPWD01000423">
    <property type="protein sequence ID" value="ODS01855.1"/>
    <property type="molecule type" value="Genomic_DNA"/>
</dbReference>
<name>A0A1E3W7P5_9HYPH</name>
<sequence length="329" mass="36751">MFQMISDGLTYLTSQSGESLLRLFWFVAIFEFPRYTLSFFSVVVLAFQAAPREAPYRGKVSILIAGHNEEDSIERCVRSLYEQSRAPDEIIVVSDGSTDRMPEKLRELQDAGLIKEGHCTQVRSGKSAGVNLALARATGDIVIVVDCDCTFDRHALKYILEPFVDPRVGAVAGNIVVRNATHNLITAFQAIEYLITISQGKQASDLTDQVSCISGAFGAFRIKAMRGVGGLDAGGGEDLDVTLSLRKAGWKTVFASDSICYTDVPEQLGVLVRQRFRWERDAVHLRYRKHRELMNPFSPRFSIRELTHELDFLLFNLAPPRSFRSTSFG</sequence>
<evidence type="ECO:0000256" key="3">
    <source>
        <dbReference type="ARBA" id="ARBA00022679"/>
    </source>
</evidence>
<reference evidence="4 5" key="1">
    <citation type="journal article" date="2016" name="Environ. Microbiol.">
        <title>New Methyloceanibacter diversity from North Sea sediments includes methanotroph containing solely the soluble methane monooxygenase.</title>
        <authorList>
            <person name="Vekeman B."/>
            <person name="Kerckhof F.M."/>
            <person name="Cremers G."/>
            <person name="de Vos P."/>
            <person name="Vandamme P."/>
            <person name="Boon N."/>
            <person name="Op den Camp H.J."/>
            <person name="Heylen K."/>
        </authorList>
    </citation>
    <scope>NUCLEOTIDE SEQUENCE [LARGE SCALE GENOMIC DNA]</scope>
    <source>
        <strain evidence="4 5">R-67177</strain>
    </source>
</reference>
<evidence type="ECO:0000256" key="2">
    <source>
        <dbReference type="ARBA" id="ARBA00022676"/>
    </source>
</evidence>
<gene>
    <name evidence="4" type="ORF">AUC71_02875</name>
</gene>
<evidence type="ECO:0000256" key="1">
    <source>
        <dbReference type="ARBA" id="ARBA00006739"/>
    </source>
</evidence>
<keyword evidence="3" id="KW-0808">Transferase</keyword>
<keyword evidence="2" id="KW-0328">Glycosyltransferase</keyword>
<protein>
    <recommendedName>
        <fullName evidence="6">Glycosyltransferase 2-like domain-containing protein</fullName>
    </recommendedName>
</protein>
<comment type="similarity">
    <text evidence="1">Belongs to the glycosyltransferase 2 family.</text>
</comment>
<proteinExistence type="inferred from homology"/>
<dbReference type="Pfam" id="PF13641">
    <property type="entry name" value="Glyco_tranf_2_3"/>
    <property type="match status" value="1"/>
</dbReference>
<accession>A0A1E3W7P5</accession>
<dbReference type="RefSeq" id="WP_244500984.1">
    <property type="nucleotide sequence ID" value="NZ_LPWD01000423.1"/>
</dbReference>
<keyword evidence="5" id="KW-1185">Reference proteome</keyword>
<comment type="caution">
    <text evidence="4">The sequence shown here is derived from an EMBL/GenBank/DDBJ whole genome shotgun (WGS) entry which is preliminary data.</text>
</comment>
<dbReference type="GO" id="GO:0016757">
    <property type="term" value="F:glycosyltransferase activity"/>
    <property type="evidence" value="ECO:0007669"/>
    <property type="project" value="UniProtKB-KW"/>
</dbReference>